<evidence type="ECO:0000259" key="7">
    <source>
        <dbReference type="Pfam" id="PF00733"/>
    </source>
</evidence>
<sequence length="647" mass="72790">MLFITVKYSIYNQMKHLFAYITSLSSNQTHSQQWLTERIDNNNAGIVSEIFATKNPELTMGSFFIGDRSNVSNSNTSNFYASEDGDCMLCHTNLSNPQPLGSLTDHKGLSKVQSATTLVQRLTKQGGNFIRGLNGSAVYFAWDQQKRQLHVGKDPLNATALYWMHTQGGVLLSTDLRFLSLIADKPLTLSEQGLASWLGGFPNPAISLFNEIHVLDSGYRLEIDSALRLTQHKFWDIEPSNKIIYTNPADYAEQFRALLTDSVNTACNTDKPIVASQMSGGLDSTSITSLANNLLQSHGKRVLPLSHLYSQAERCDESLLIKHMLEFLKIEDSLQLTVDGADDRNFLDLYPTALESPGTVLSPRYKHELAAVKAAGADVLLSGNGGDEMCWGHSVAYTQRLREGDFSVIKEVLQASKLLGMSRKKTLTNLFVKPFLPDMLLRILGAKPASDMTTALPSWLSVKAKALALEETQIVNPFNQKIDPMGFNRYQSLKTTATYNAMKSYQQLSQNFDVAVRHPFFNTALAEFTFAVPAKQLIQGAYPKWLLRQSMTTHLPESVCWNIKKITFDQHFGNLVRENADEIRQLFQHDTLTELELVDRDILLAEFERVVNDRSYPLHVDLLYAILTYTWLNTHFPEKQIRAETRN</sequence>
<dbReference type="PANTHER" id="PTHR43284">
    <property type="entry name" value="ASPARAGINE SYNTHETASE (GLUTAMINE-HYDROLYZING)"/>
    <property type="match status" value="1"/>
</dbReference>
<evidence type="ECO:0000256" key="6">
    <source>
        <dbReference type="ARBA" id="ARBA00048741"/>
    </source>
</evidence>
<evidence type="ECO:0000256" key="3">
    <source>
        <dbReference type="ARBA" id="ARBA00012737"/>
    </source>
</evidence>
<dbReference type="SUPFAM" id="SSF56235">
    <property type="entry name" value="N-terminal nucleophile aminohydrolases (Ntn hydrolases)"/>
    <property type="match status" value="1"/>
</dbReference>
<evidence type="ECO:0000313" key="9">
    <source>
        <dbReference type="EMBL" id="KXI27239.1"/>
    </source>
</evidence>
<keyword evidence="4" id="KW-0547">Nucleotide-binding</keyword>
<dbReference type="EMBL" id="LSNE01000011">
    <property type="protein sequence ID" value="KXI27239.1"/>
    <property type="molecule type" value="Genomic_DNA"/>
</dbReference>
<dbReference type="InterPro" id="IPR051786">
    <property type="entry name" value="ASN_synthetase/amidase"/>
</dbReference>
<keyword evidence="10" id="KW-1185">Reference proteome</keyword>
<keyword evidence="5" id="KW-0067">ATP-binding</keyword>
<dbReference type="AlphaFoldDB" id="A0A148KLV2"/>
<dbReference type="STRING" id="1799789.AX660_21130"/>
<proteinExistence type="inferred from homology"/>
<dbReference type="Proteomes" id="UP000070299">
    <property type="component" value="Unassembled WGS sequence"/>
</dbReference>
<dbReference type="InterPro" id="IPR006426">
    <property type="entry name" value="Asn_synth_AEB"/>
</dbReference>
<evidence type="ECO:0000256" key="5">
    <source>
        <dbReference type="ARBA" id="ARBA00022840"/>
    </source>
</evidence>
<dbReference type="Pfam" id="PF00733">
    <property type="entry name" value="Asn_synthase"/>
    <property type="match status" value="1"/>
</dbReference>
<dbReference type="InterPro" id="IPR001962">
    <property type="entry name" value="Asn_synthase"/>
</dbReference>
<dbReference type="InterPro" id="IPR017932">
    <property type="entry name" value="GATase_2_dom"/>
</dbReference>
<gene>
    <name evidence="9" type="ORF">AX660_21130</name>
</gene>
<dbReference type="EC" id="6.3.5.4" evidence="3"/>
<evidence type="ECO:0000259" key="8">
    <source>
        <dbReference type="Pfam" id="PF13537"/>
    </source>
</evidence>
<evidence type="ECO:0000256" key="2">
    <source>
        <dbReference type="ARBA" id="ARBA00005752"/>
    </source>
</evidence>
<feature type="domain" description="Asparagine synthetase" evidence="7">
    <location>
        <begin position="255"/>
        <end position="610"/>
    </location>
</feature>
<comment type="caution">
    <text evidence="9">The sequence shown here is derived from an EMBL/GenBank/DDBJ whole genome shotgun (WGS) entry which is preliminary data.</text>
</comment>
<evidence type="ECO:0000313" key="10">
    <source>
        <dbReference type="Proteomes" id="UP000070299"/>
    </source>
</evidence>
<dbReference type="GO" id="GO:0004066">
    <property type="term" value="F:asparagine synthase (glutamine-hydrolyzing) activity"/>
    <property type="evidence" value="ECO:0007669"/>
    <property type="project" value="UniProtKB-EC"/>
</dbReference>
<dbReference type="SUPFAM" id="SSF52402">
    <property type="entry name" value="Adenine nucleotide alpha hydrolases-like"/>
    <property type="match status" value="1"/>
</dbReference>
<comment type="pathway">
    <text evidence="1">Amino-acid biosynthesis; L-asparagine biosynthesis; L-asparagine from L-aspartate (L-Gln route): step 1/1.</text>
</comment>
<dbReference type="GO" id="GO:0006529">
    <property type="term" value="P:asparagine biosynthetic process"/>
    <property type="evidence" value="ECO:0007669"/>
    <property type="project" value="InterPro"/>
</dbReference>
<dbReference type="Gene3D" id="3.40.50.620">
    <property type="entry name" value="HUPs"/>
    <property type="match status" value="2"/>
</dbReference>
<dbReference type="GO" id="GO:0005524">
    <property type="term" value="F:ATP binding"/>
    <property type="evidence" value="ECO:0007669"/>
    <property type="project" value="UniProtKB-KW"/>
</dbReference>
<protein>
    <recommendedName>
        <fullName evidence="3">asparagine synthase (glutamine-hydrolyzing)</fullName>
        <ecNumber evidence="3">6.3.5.4</ecNumber>
    </recommendedName>
</protein>
<dbReference type="PIRSF" id="PIRSF001589">
    <property type="entry name" value="Asn_synthetase_glu-h"/>
    <property type="match status" value="1"/>
</dbReference>
<comment type="similarity">
    <text evidence="2">Belongs to the asparagine synthetase family.</text>
</comment>
<reference evidence="10" key="1">
    <citation type="submission" date="2016-02" db="EMBL/GenBank/DDBJ databases">
        <authorList>
            <person name="Schultz-Johansen M."/>
            <person name="Glaring M.A."/>
            <person name="Bech P.K."/>
            <person name="Stougaard P."/>
        </authorList>
    </citation>
    <scope>NUCLEOTIDE SEQUENCE [LARGE SCALE GENOMIC DNA]</scope>
    <source>
        <strain evidence="10">S66</strain>
    </source>
</reference>
<evidence type="ECO:0000256" key="4">
    <source>
        <dbReference type="ARBA" id="ARBA00022741"/>
    </source>
</evidence>
<dbReference type="Pfam" id="PF13537">
    <property type="entry name" value="GATase_7"/>
    <property type="match status" value="1"/>
</dbReference>
<name>A0A148KLV2_9ALTE</name>
<dbReference type="Gene3D" id="3.60.20.10">
    <property type="entry name" value="Glutamine Phosphoribosylpyrophosphate, subunit 1, domain 1"/>
    <property type="match status" value="1"/>
</dbReference>
<feature type="domain" description="Glutamine amidotransferase type-2" evidence="8">
    <location>
        <begin position="110"/>
        <end position="178"/>
    </location>
</feature>
<comment type="catalytic activity">
    <reaction evidence="6">
        <text>L-aspartate + L-glutamine + ATP + H2O = L-asparagine + L-glutamate + AMP + diphosphate + H(+)</text>
        <dbReference type="Rhea" id="RHEA:12228"/>
        <dbReference type="ChEBI" id="CHEBI:15377"/>
        <dbReference type="ChEBI" id="CHEBI:15378"/>
        <dbReference type="ChEBI" id="CHEBI:29985"/>
        <dbReference type="ChEBI" id="CHEBI:29991"/>
        <dbReference type="ChEBI" id="CHEBI:30616"/>
        <dbReference type="ChEBI" id="CHEBI:33019"/>
        <dbReference type="ChEBI" id="CHEBI:58048"/>
        <dbReference type="ChEBI" id="CHEBI:58359"/>
        <dbReference type="ChEBI" id="CHEBI:456215"/>
        <dbReference type="EC" id="6.3.5.4"/>
    </reaction>
</comment>
<evidence type="ECO:0000256" key="1">
    <source>
        <dbReference type="ARBA" id="ARBA00005187"/>
    </source>
</evidence>
<dbReference type="InterPro" id="IPR014729">
    <property type="entry name" value="Rossmann-like_a/b/a_fold"/>
</dbReference>
<dbReference type="PANTHER" id="PTHR43284:SF1">
    <property type="entry name" value="ASPARAGINE SYNTHETASE"/>
    <property type="match status" value="1"/>
</dbReference>
<organism evidence="9 10">
    <name type="scientific">Paraglaciecola hydrolytica</name>
    <dbReference type="NCBI Taxonomy" id="1799789"/>
    <lineage>
        <taxon>Bacteria</taxon>
        <taxon>Pseudomonadati</taxon>
        <taxon>Pseudomonadota</taxon>
        <taxon>Gammaproteobacteria</taxon>
        <taxon>Alteromonadales</taxon>
        <taxon>Alteromonadaceae</taxon>
        <taxon>Paraglaciecola</taxon>
    </lineage>
</organism>
<dbReference type="InterPro" id="IPR029055">
    <property type="entry name" value="Ntn_hydrolases_N"/>
</dbReference>
<accession>A0A148KLV2</accession>